<protein>
    <submittedName>
        <fullName evidence="1">Uncharacterized protein</fullName>
    </submittedName>
</protein>
<dbReference type="InterPro" id="IPR019727">
    <property type="entry name" value="ATP_synth_F0_fsu_mt_fun"/>
</dbReference>
<dbReference type="GO" id="GO:0046933">
    <property type="term" value="F:proton-transporting ATP synthase activity, rotational mechanism"/>
    <property type="evidence" value="ECO:0007669"/>
    <property type="project" value="TreeGrafter"/>
</dbReference>
<dbReference type="OrthoDB" id="5561579at2759"/>
<dbReference type="Proteomes" id="UP000094236">
    <property type="component" value="Unassembled WGS sequence"/>
</dbReference>
<dbReference type="EMBL" id="KV454011">
    <property type="protein sequence ID" value="ODV97490.1"/>
    <property type="molecule type" value="Genomic_DNA"/>
</dbReference>
<dbReference type="Pfam" id="PF10791">
    <property type="entry name" value="F1F0-ATPsyn_F"/>
    <property type="match status" value="1"/>
</dbReference>
<gene>
    <name evidence="1" type="ORF">PACTADRAFT_36924</name>
</gene>
<dbReference type="STRING" id="669874.A0A1E4U0H0"/>
<accession>A0A1E4U0H0</accession>
<proteinExistence type="predicted"/>
<organism evidence="1 2">
    <name type="scientific">Pachysolen tannophilus NRRL Y-2460</name>
    <dbReference type="NCBI Taxonomy" id="669874"/>
    <lineage>
        <taxon>Eukaryota</taxon>
        <taxon>Fungi</taxon>
        <taxon>Dikarya</taxon>
        <taxon>Ascomycota</taxon>
        <taxon>Saccharomycotina</taxon>
        <taxon>Pichiomycetes</taxon>
        <taxon>Pachysolenaceae</taxon>
        <taxon>Pachysolen</taxon>
    </lineage>
</organism>
<dbReference type="AlphaFoldDB" id="A0A1E4U0H0"/>
<reference evidence="2" key="1">
    <citation type="submission" date="2016-05" db="EMBL/GenBank/DDBJ databases">
        <title>Comparative genomics of biotechnologically important yeasts.</title>
        <authorList>
            <consortium name="DOE Joint Genome Institute"/>
            <person name="Riley R."/>
            <person name="Haridas S."/>
            <person name="Wolfe K.H."/>
            <person name="Lopes M.R."/>
            <person name="Hittinger C.T."/>
            <person name="Goker M."/>
            <person name="Salamov A."/>
            <person name="Wisecaver J."/>
            <person name="Long T.M."/>
            <person name="Aerts A.L."/>
            <person name="Barry K."/>
            <person name="Choi C."/>
            <person name="Clum A."/>
            <person name="Coughlan A.Y."/>
            <person name="Deshpande S."/>
            <person name="Douglass A.P."/>
            <person name="Hanson S.J."/>
            <person name="Klenk H.-P."/>
            <person name="Labutti K."/>
            <person name="Lapidus A."/>
            <person name="Lindquist E."/>
            <person name="Lipzen A."/>
            <person name="Meier-Kolthoff J.P."/>
            <person name="Ohm R.A."/>
            <person name="Otillar R.P."/>
            <person name="Pangilinan J."/>
            <person name="Peng Y."/>
            <person name="Rokas A."/>
            <person name="Rosa C.A."/>
            <person name="Scheuner C."/>
            <person name="Sibirny A.A."/>
            <person name="Slot J.C."/>
            <person name="Stielow J.B."/>
            <person name="Sun H."/>
            <person name="Kurtzman C.P."/>
            <person name="Blackwell M."/>
            <person name="Grigoriev I.V."/>
            <person name="Jeffries T.W."/>
        </authorList>
    </citation>
    <scope>NUCLEOTIDE SEQUENCE [LARGE SCALE GENOMIC DNA]</scope>
    <source>
        <strain evidence="2">NRRL Y-2460</strain>
    </source>
</reference>
<dbReference type="PANTHER" id="PTHR28161">
    <property type="entry name" value="ATP SYNTHASE SUBUNIT F, MITOCHONDRIAL"/>
    <property type="match status" value="1"/>
</dbReference>
<dbReference type="PANTHER" id="PTHR28161:SF1">
    <property type="entry name" value="ATP SYNTHASE SUBUNIT F, MITOCHONDRIAL"/>
    <property type="match status" value="1"/>
</dbReference>
<evidence type="ECO:0000313" key="1">
    <source>
        <dbReference type="EMBL" id="ODV97490.1"/>
    </source>
</evidence>
<keyword evidence="2" id="KW-1185">Reference proteome</keyword>
<sequence length="99" mass="11031">MSFVIRRQLSTLIPPKIASAKNLGSNPAAKRMEQVVSFYKKLPQGEASFPKPSGLIGRYRAKHFDGDNASGAPLLHISVAIIALGYSLEYYFHLRHHHD</sequence>
<name>A0A1E4U0H0_PACTA</name>
<evidence type="ECO:0000313" key="2">
    <source>
        <dbReference type="Proteomes" id="UP000094236"/>
    </source>
</evidence>